<protein>
    <submittedName>
        <fullName evidence="1">Uncharacterized protein</fullName>
    </submittedName>
</protein>
<accession>A0A9J6GEB5</accession>
<evidence type="ECO:0000313" key="1">
    <source>
        <dbReference type="EMBL" id="KAH9373143.1"/>
    </source>
</evidence>
<dbReference type="VEuPathDB" id="VectorBase:HLOH_052022"/>
<dbReference type="EMBL" id="JABSTR010000006">
    <property type="protein sequence ID" value="KAH9373143.1"/>
    <property type="molecule type" value="Genomic_DNA"/>
</dbReference>
<gene>
    <name evidence="1" type="ORF">HPB48_004888</name>
</gene>
<keyword evidence="2" id="KW-1185">Reference proteome</keyword>
<reference evidence="1 2" key="1">
    <citation type="journal article" date="2020" name="Cell">
        <title>Large-Scale Comparative Analyses of Tick Genomes Elucidate Their Genetic Diversity and Vector Capacities.</title>
        <authorList>
            <consortium name="Tick Genome and Microbiome Consortium (TIGMIC)"/>
            <person name="Jia N."/>
            <person name="Wang J."/>
            <person name="Shi W."/>
            <person name="Du L."/>
            <person name="Sun Y."/>
            <person name="Zhan W."/>
            <person name="Jiang J.F."/>
            <person name="Wang Q."/>
            <person name="Zhang B."/>
            <person name="Ji P."/>
            <person name="Bell-Sakyi L."/>
            <person name="Cui X.M."/>
            <person name="Yuan T.T."/>
            <person name="Jiang B.G."/>
            <person name="Yang W.F."/>
            <person name="Lam T.T."/>
            <person name="Chang Q.C."/>
            <person name="Ding S.J."/>
            <person name="Wang X.J."/>
            <person name="Zhu J.G."/>
            <person name="Ruan X.D."/>
            <person name="Zhao L."/>
            <person name="Wei J.T."/>
            <person name="Ye R.Z."/>
            <person name="Que T.C."/>
            <person name="Du C.H."/>
            <person name="Zhou Y.H."/>
            <person name="Cheng J.X."/>
            <person name="Dai P.F."/>
            <person name="Guo W.B."/>
            <person name="Han X.H."/>
            <person name="Huang E.J."/>
            <person name="Li L.F."/>
            <person name="Wei W."/>
            <person name="Gao Y.C."/>
            <person name="Liu J.Z."/>
            <person name="Shao H.Z."/>
            <person name="Wang X."/>
            <person name="Wang C.C."/>
            <person name="Yang T.C."/>
            <person name="Huo Q.B."/>
            <person name="Li W."/>
            <person name="Chen H.Y."/>
            <person name="Chen S.E."/>
            <person name="Zhou L.G."/>
            <person name="Ni X.B."/>
            <person name="Tian J.H."/>
            <person name="Sheng Y."/>
            <person name="Liu T."/>
            <person name="Pan Y.S."/>
            <person name="Xia L.Y."/>
            <person name="Li J."/>
            <person name="Zhao F."/>
            <person name="Cao W.C."/>
        </authorList>
    </citation>
    <scope>NUCLEOTIDE SEQUENCE [LARGE SCALE GENOMIC DNA]</scope>
    <source>
        <strain evidence="1">HaeL-2018</strain>
    </source>
</reference>
<proteinExistence type="predicted"/>
<sequence length="103" mass="10846">MCHVSPSVAPQGKVATMRKGAPLAPTIFIGMTSASAPVGGSCDRSDMCSVMYKLASHMMRCTVTAGSSQRRSVRSGPVRRALGGQERSRLWRHAGEVAGTVLV</sequence>
<comment type="caution">
    <text evidence="1">The sequence shown here is derived from an EMBL/GenBank/DDBJ whole genome shotgun (WGS) entry which is preliminary data.</text>
</comment>
<name>A0A9J6GEB5_HAELO</name>
<organism evidence="1 2">
    <name type="scientific">Haemaphysalis longicornis</name>
    <name type="common">Bush tick</name>
    <dbReference type="NCBI Taxonomy" id="44386"/>
    <lineage>
        <taxon>Eukaryota</taxon>
        <taxon>Metazoa</taxon>
        <taxon>Ecdysozoa</taxon>
        <taxon>Arthropoda</taxon>
        <taxon>Chelicerata</taxon>
        <taxon>Arachnida</taxon>
        <taxon>Acari</taxon>
        <taxon>Parasitiformes</taxon>
        <taxon>Ixodida</taxon>
        <taxon>Ixodoidea</taxon>
        <taxon>Ixodidae</taxon>
        <taxon>Haemaphysalinae</taxon>
        <taxon>Haemaphysalis</taxon>
    </lineage>
</organism>
<dbReference type="AlphaFoldDB" id="A0A9J6GEB5"/>
<dbReference type="Proteomes" id="UP000821853">
    <property type="component" value="Chromosome 4"/>
</dbReference>
<evidence type="ECO:0000313" key="2">
    <source>
        <dbReference type="Proteomes" id="UP000821853"/>
    </source>
</evidence>